<dbReference type="RefSeq" id="WP_263336683.1">
    <property type="nucleotide sequence ID" value="NZ_JAGSYH010000003.1"/>
</dbReference>
<dbReference type="InterPro" id="IPR012878">
    <property type="entry name" value="Beta-AFase-like_GH127_cat"/>
</dbReference>
<dbReference type="InterPro" id="IPR008928">
    <property type="entry name" value="6-hairpin_glycosidase_sf"/>
</dbReference>
<comment type="caution">
    <text evidence="3">The sequence shown here is derived from an EMBL/GenBank/DDBJ whole genome shotgun (WGS) entry which is preliminary data.</text>
</comment>
<sequence length="609" mass="68244">MDRREFLKAGAVAAVGVGVGARLEAETEAKPLELFGYGDVRLSPGKPQEQLEATQSILLGMDEDALLKPWRLRAGLPAPGPDMGGWYDEVPGPLRKDGHGFAPAETFGQWVSALARGYAATGDAATKTKMDRLLELYEPAISDKFYKNFRFPAYDYDKMVIGLIDAHEFAGSKSAFRLLDKTTDAAVQHLEPKAMDRDEVQRKWRAAVGDNTTDDYCWDEPYTLAENLYLAWQRGAGERYHVMAPKYLLNETYFYPLSDGKNVLPGHHAYSFCNALSSAMQAYLSDGSERHLRAAVNAHEMIVTTQSFATGGWGPDESFREPNSGALYDSLTKIKHSFETPCGSYAHFKLTRYLLRVTRDGQYGDSMERVFYNTVLGAKPLLADGHSFYYSDYSNTATKYYHDDRWPCCSGTLPQVAADYRISVYFRGAEGLWVNLYLPSTLKWTGPHGAHLELTQTGEYPLDGRVEFLLKASKGENFAMRLRIPKWAQGAEETQIKVNGFPVQVSVVKGFASISRKWKDGDRVELNLPMPMRLEAIEASHPETVALVRGPLVLFALTEDDPKVTREQLLGAQRMKGQAIWMAQSGNGPLVLTPFTEIHEERYRTYLRV</sequence>
<dbReference type="InterPro" id="IPR049046">
    <property type="entry name" value="Beta-AFase-like_GH127_middle"/>
</dbReference>
<dbReference type="PANTHER" id="PTHR31151:SF0">
    <property type="entry name" value="PROLINE-TRNA LIGASE (DUF1680)"/>
    <property type="match status" value="1"/>
</dbReference>
<organism evidence="3 4">
    <name type="scientific">Acidicapsa dinghuensis</name>
    <dbReference type="NCBI Taxonomy" id="2218256"/>
    <lineage>
        <taxon>Bacteria</taxon>
        <taxon>Pseudomonadati</taxon>
        <taxon>Acidobacteriota</taxon>
        <taxon>Terriglobia</taxon>
        <taxon>Terriglobales</taxon>
        <taxon>Acidobacteriaceae</taxon>
        <taxon>Acidicapsa</taxon>
    </lineage>
</organism>
<dbReference type="EMBL" id="JBHSPH010000002">
    <property type="protein sequence ID" value="MFC5862794.1"/>
    <property type="molecule type" value="Genomic_DNA"/>
</dbReference>
<evidence type="ECO:0000313" key="4">
    <source>
        <dbReference type="Proteomes" id="UP001596091"/>
    </source>
</evidence>
<protein>
    <submittedName>
        <fullName evidence="3">Glycoside hydrolase family 127 protein</fullName>
    </submittedName>
</protein>
<feature type="domain" description="Non-reducing end beta-L-arabinofuranosidase-like GH127 catalytic" evidence="1">
    <location>
        <begin position="39"/>
        <end position="418"/>
    </location>
</feature>
<dbReference type="Pfam" id="PF20736">
    <property type="entry name" value="Glyco_hydro127M"/>
    <property type="match status" value="1"/>
</dbReference>
<evidence type="ECO:0000259" key="1">
    <source>
        <dbReference type="Pfam" id="PF07944"/>
    </source>
</evidence>
<evidence type="ECO:0000313" key="3">
    <source>
        <dbReference type="EMBL" id="MFC5862794.1"/>
    </source>
</evidence>
<dbReference type="GO" id="GO:0016787">
    <property type="term" value="F:hydrolase activity"/>
    <property type="evidence" value="ECO:0007669"/>
    <property type="project" value="UniProtKB-KW"/>
</dbReference>
<gene>
    <name evidence="3" type="ORF">ACFPT7_10870</name>
</gene>
<feature type="domain" description="Non-reducing end beta-L-arabinofuranosidase-like GH127 middle" evidence="2">
    <location>
        <begin position="432"/>
        <end position="530"/>
    </location>
</feature>
<dbReference type="Pfam" id="PF07944">
    <property type="entry name" value="Beta-AFase-like_GH127_cat"/>
    <property type="match status" value="1"/>
</dbReference>
<dbReference type="NCBIfam" id="TIGR01409">
    <property type="entry name" value="TAT_signal_seq"/>
    <property type="match status" value="1"/>
</dbReference>
<dbReference type="PANTHER" id="PTHR31151">
    <property type="entry name" value="PROLINE-TRNA LIGASE (DUF1680)"/>
    <property type="match status" value="1"/>
</dbReference>
<dbReference type="InterPro" id="IPR019546">
    <property type="entry name" value="TAT_signal_bac_arc"/>
</dbReference>
<reference evidence="4" key="1">
    <citation type="journal article" date="2019" name="Int. J. Syst. Evol. Microbiol.">
        <title>The Global Catalogue of Microorganisms (GCM) 10K type strain sequencing project: providing services to taxonomists for standard genome sequencing and annotation.</title>
        <authorList>
            <consortium name="The Broad Institute Genomics Platform"/>
            <consortium name="The Broad Institute Genome Sequencing Center for Infectious Disease"/>
            <person name="Wu L."/>
            <person name="Ma J."/>
        </authorList>
    </citation>
    <scope>NUCLEOTIDE SEQUENCE [LARGE SCALE GENOMIC DNA]</scope>
    <source>
        <strain evidence="4">JCM 4087</strain>
    </source>
</reference>
<proteinExistence type="predicted"/>
<dbReference type="SUPFAM" id="SSF48208">
    <property type="entry name" value="Six-hairpin glycosidases"/>
    <property type="match status" value="1"/>
</dbReference>
<keyword evidence="4" id="KW-1185">Reference proteome</keyword>
<accession>A0ABW1EFP7</accession>
<evidence type="ECO:0000259" key="2">
    <source>
        <dbReference type="Pfam" id="PF20736"/>
    </source>
</evidence>
<dbReference type="Proteomes" id="UP001596091">
    <property type="component" value="Unassembled WGS sequence"/>
</dbReference>
<keyword evidence="3" id="KW-0378">Hydrolase</keyword>
<name>A0ABW1EFP7_9BACT</name>